<dbReference type="Proteomes" id="UP000077202">
    <property type="component" value="Unassembled WGS sequence"/>
</dbReference>
<evidence type="ECO:0000313" key="6">
    <source>
        <dbReference type="EMBL" id="OAE18462.1"/>
    </source>
</evidence>
<dbReference type="Pfam" id="PF00891">
    <property type="entry name" value="Methyltransf_2"/>
    <property type="match status" value="1"/>
</dbReference>
<dbReference type="AlphaFoldDB" id="A0A176VDK1"/>
<dbReference type="SUPFAM" id="SSF53335">
    <property type="entry name" value="S-adenosyl-L-methionine-dependent methyltransferases"/>
    <property type="match status" value="1"/>
</dbReference>
<evidence type="ECO:0000313" key="7">
    <source>
        <dbReference type="Proteomes" id="UP000077202"/>
    </source>
</evidence>
<proteinExistence type="predicted"/>
<dbReference type="SUPFAM" id="SSF46785">
    <property type="entry name" value="Winged helix' DNA-binding domain"/>
    <property type="match status" value="1"/>
</dbReference>
<dbReference type="EMBL" id="LVLJ01004059">
    <property type="protein sequence ID" value="OAE18462.1"/>
    <property type="molecule type" value="Genomic_DNA"/>
</dbReference>
<evidence type="ECO:0000256" key="1">
    <source>
        <dbReference type="ARBA" id="ARBA00022603"/>
    </source>
</evidence>
<keyword evidence="3" id="KW-0949">S-adenosyl-L-methionine</keyword>
<keyword evidence="1" id="KW-0489">Methyltransferase</keyword>
<feature type="domain" description="O-methyltransferase C-terminal" evidence="4">
    <location>
        <begin position="218"/>
        <end position="419"/>
    </location>
</feature>
<evidence type="ECO:0000259" key="4">
    <source>
        <dbReference type="Pfam" id="PF00891"/>
    </source>
</evidence>
<dbReference type="InterPro" id="IPR036390">
    <property type="entry name" value="WH_DNA-bd_sf"/>
</dbReference>
<gene>
    <name evidence="6" type="ORF">AXG93_2482s1100</name>
</gene>
<dbReference type="GO" id="GO:0032259">
    <property type="term" value="P:methylation"/>
    <property type="evidence" value="ECO:0007669"/>
    <property type="project" value="UniProtKB-KW"/>
</dbReference>
<reference evidence="6" key="1">
    <citation type="submission" date="2016-03" db="EMBL/GenBank/DDBJ databases">
        <title>Mechanisms controlling the formation of the plant cell surface in tip-growing cells are functionally conserved among land plants.</title>
        <authorList>
            <person name="Honkanen S."/>
            <person name="Jones V.A."/>
            <person name="Morieri G."/>
            <person name="Champion C."/>
            <person name="Hetherington A.J."/>
            <person name="Kelly S."/>
            <person name="Saint-Marcoux D."/>
            <person name="Proust H."/>
            <person name="Prescott H."/>
            <person name="Dolan L."/>
        </authorList>
    </citation>
    <scope>NUCLEOTIDE SEQUENCE [LARGE SCALE GENOMIC DNA]</scope>
    <source>
        <tissue evidence="6">Whole gametophyte</tissue>
    </source>
</reference>
<evidence type="ECO:0000256" key="2">
    <source>
        <dbReference type="ARBA" id="ARBA00022679"/>
    </source>
</evidence>
<dbReference type="Gene3D" id="3.40.50.150">
    <property type="entry name" value="Vaccinia Virus protein VP39"/>
    <property type="match status" value="1"/>
</dbReference>
<protein>
    <submittedName>
        <fullName evidence="6">Uncharacterized protein</fullName>
    </submittedName>
</protein>
<accession>A0A176VDK1</accession>
<name>A0A176VDK1_MARPO</name>
<keyword evidence="7" id="KW-1185">Reference proteome</keyword>
<evidence type="ECO:0000259" key="5">
    <source>
        <dbReference type="Pfam" id="PF08100"/>
    </source>
</evidence>
<dbReference type="PANTHER" id="PTHR11746">
    <property type="entry name" value="O-METHYLTRANSFERASE"/>
    <property type="match status" value="1"/>
</dbReference>
<dbReference type="PROSITE" id="PS51683">
    <property type="entry name" value="SAM_OMT_II"/>
    <property type="match status" value="1"/>
</dbReference>
<feature type="domain" description="O-methyltransferase dimerisation" evidence="5">
    <location>
        <begin position="99"/>
        <end position="185"/>
    </location>
</feature>
<organism evidence="6 7">
    <name type="scientific">Marchantia polymorpha subsp. ruderalis</name>
    <dbReference type="NCBI Taxonomy" id="1480154"/>
    <lineage>
        <taxon>Eukaryota</taxon>
        <taxon>Viridiplantae</taxon>
        <taxon>Streptophyta</taxon>
        <taxon>Embryophyta</taxon>
        <taxon>Marchantiophyta</taxon>
        <taxon>Marchantiopsida</taxon>
        <taxon>Marchantiidae</taxon>
        <taxon>Marchantiales</taxon>
        <taxon>Marchantiaceae</taxon>
        <taxon>Marchantia</taxon>
    </lineage>
</organism>
<dbReference type="Pfam" id="PF08100">
    <property type="entry name" value="Dimerisation"/>
    <property type="match status" value="1"/>
</dbReference>
<dbReference type="InterPro" id="IPR036388">
    <property type="entry name" value="WH-like_DNA-bd_sf"/>
</dbReference>
<keyword evidence="2" id="KW-0808">Transferase</keyword>
<dbReference type="InterPro" id="IPR016461">
    <property type="entry name" value="COMT-like"/>
</dbReference>
<dbReference type="InterPro" id="IPR029063">
    <property type="entry name" value="SAM-dependent_MTases_sf"/>
</dbReference>
<dbReference type="InterPro" id="IPR012967">
    <property type="entry name" value="COMT_dimerisation"/>
</dbReference>
<dbReference type="GO" id="GO:0008171">
    <property type="term" value="F:O-methyltransferase activity"/>
    <property type="evidence" value="ECO:0007669"/>
    <property type="project" value="InterPro"/>
</dbReference>
<dbReference type="InterPro" id="IPR001077">
    <property type="entry name" value="COMT_C"/>
</dbReference>
<dbReference type="Gene3D" id="1.10.10.10">
    <property type="entry name" value="Winged helix-like DNA-binding domain superfamily/Winged helix DNA-binding domain"/>
    <property type="match status" value="1"/>
</dbReference>
<comment type="caution">
    <text evidence="6">The sequence shown here is derived from an EMBL/GenBank/DDBJ whole genome shotgun (WGS) entry which is preliminary data.</text>
</comment>
<sequence>MSDGLCFPVEQLLQFGRMPSTRTVSGAVYTSEDVVVYPRQAFGPLAASRYETIQLDYDIEEALGSIFEAAHLHRDCFRMSSVSQKEDASWADPSLLVGLPMAVRAALMLNVPKIIDSAHPKLSLSAEEICKHVPTTREQIPKAENLEKILDWLCCNGIFSLIIEEGDDGSKVKRYAHSPKSRCLSRDHTADMLLMYTSPELTRVWPHAHEIVLSPDVSPFELVTGKNIYTYFAVDAPQVQELYVRGLNGTAGPSLSLLEMYDETFKALKGRVVDVGGQEGTICAGLVAKYPHLQFVNFDLLEVVRGAPQIPGVEHVGGSFKESVPDGNLLIMKFCLLNWDDETCIGILTNCRKALPVAEGGKMLILERLDRSTEATDAHNEVARTGSLWSNFQSTVMLSGARTRTVEQLRSLALAAGFSQLEFVNHCPGFDLLEASLSPSGHSQ</sequence>
<evidence type="ECO:0000256" key="3">
    <source>
        <dbReference type="ARBA" id="ARBA00022691"/>
    </source>
</evidence>